<sequence length="136" mass="15085">MPIILQLVQEAAWFATSDERLLGVVVWDRTDHDFGWVVLGRDRRLRYRAVAQDASLPTFEDAREALAGALDRLYDQQDDEYHQGDEEGPPVDFFAPIPSVARRCATACRFAAGVTTFLTAGLSTPRCRASCPRAAA</sequence>
<gene>
    <name evidence="1" type="ORF">GCM10022268_00650</name>
</gene>
<keyword evidence="2" id="KW-1185">Reference proteome</keyword>
<name>A0ABP7CST7_9SPHN</name>
<accession>A0ABP7CST7</accession>
<protein>
    <submittedName>
        <fullName evidence="1">Uncharacterized protein</fullName>
    </submittedName>
</protein>
<evidence type="ECO:0000313" key="2">
    <source>
        <dbReference type="Proteomes" id="UP001500523"/>
    </source>
</evidence>
<dbReference type="Proteomes" id="UP001500523">
    <property type="component" value="Unassembled WGS sequence"/>
</dbReference>
<reference evidence="2" key="1">
    <citation type="journal article" date="2019" name="Int. J. Syst. Evol. Microbiol.">
        <title>The Global Catalogue of Microorganisms (GCM) 10K type strain sequencing project: providing services to taxonomists for standard genome sequencing and annotation.</title>
        <authorList>
            <consortium name="The Broad Institute Genomics Platform"/>
            <consortium name="The Broad Institute Genome Sequencing Center for Infectious Disease"/>
            <person name="Wu L."/>
            <person name="Ma J."/>
        </authorList>
    </citation>
    <scope>NUCLEOTIDE SEQUENCE [LARGE SCALE GENOMIC DNA]</scope>
    <source>
        <strain evidence="2">JCM 17498</strain>
    </source>
</reference>
<organism evidence="1 2">
    <name type="scientific">Sphingomonas cynarae</name>
    <dbReference type="NCBI Taxonomy" id="930197"/>
    <lineage>
        <taxon>Bacteria</taxon>
        <taxon>Pseudomonadati</taxon>
        <taxon>Pseudomonadota</taxon>
        <taxon>Alphaproteobacteria</taxon>
        <taxon>Sphingomonadales</taxon>
        <taxon>Sphingomonadaceae</taxon>
        <taxon>Sphingomonas</taxon>
    </lineage>
</organism>
<proteinExistence type="predicted"/>
<comment type="caution">
    <text evidence="1">The sequence shown here is derived from an EMBL/GenBank/DDBJ whole genome shotgun (WGS) entry which is preliminary data.</text>
</comment>
<evidence type="ECO:0000313" key="1">
    <source>
        <dbReference type="EMBL" id="GAA3693606.1"/>
    </source>
</evidence>
<dbReference type="EMBL" id="BAABBF010000001">
    <property type="protein sequence ID" value="GAA3693606.1"/>
    <property type="molecule type" value="Genomic_DNA"/>
</dbReference>